<dbReference type="EMBL" id="ADOT01000016">
    <property type="protein sequence ID" value="EGX52881.1"/>
    <property type="molecule type" value="Genomic_DNA"/>
</dbReference>
<dbReference type="Proteomes" id="UP000008784">
    <property type="component" value="Unassembled WGS sequence"/>
</dbReference>
<sequence length="153" mass="16765">MLYWGPTAHEPELMLGPQCTYLFIWELSPLKFPGLLEAAYKDALGPQGSMGLEMPPGDGSTSLGNWEQAYFQCETLSDAKNLDQLRMVNEKRYLLIEGSGPGCIWCRGAFKGSSGGDYVHRGAPAPPMFIRAPALLPPDAWFARIEGLRPSSS</sequence>
<keyword evidence="2" id="KW-1185">Reference proteome</keyword>
<comment type="caution">
    <text evidence="1">The sequence shown here is derived from an EMBL/GenBank/DDBJ whole genome shotgun (WGS) entry which is preliminary data.</text>
</comment>
<dbReference type="HOGENOM" id="CLU_1712819_0_0_1"/>
<accession>G1X1Q8</accession>
<organism evidence="1 2">
    <name type="scientific">Arthrobotrys oligospora (strain ATCC 24927 / CBS 115.81 / DSM 1491)</name>
    <name type="common">Nematode-trapping fungus</name>
    <name type="synonym">Didymozoophaga oligospora</name>
    <dbReference type="NCBI Taxonomy" id="756982"/>
    <lineage>
        <taxon>Eukaryota</taxon>
        <taxon>Fungi</taxon>
        <taxon>Dikarya</taxon>
        <taxon>Ascomycota</taxon>
        <taxon>Pezizomycotina</taxon>
        <taxon>Orbiliomycetes</taxon>
        <taxon>Orbiliales</taxon>
        <taxon>Orbiliaceae</taxon>
        <taxon>Orbilia</taxon>
        <taxon>Orbilia oligospora</taxon>
    </lineage>
</organism>
<dbReference type="RefSeq" id="XP_011118420.1">
    <property type="nucleotide sequence ID" value="XM_011120118.1"/>
</dbReference>
<proteinExistence type="predicted"/>
<evidence type="ECO:0000313" key="2">
    <source>
        <dbReference type="Proteomes" id="UP000008784"/>
    </source>
</evidence>
<name>G1X1Q8_ARTOA</name>
<dbReference type="InParanoid" id="G1X1Q8"/>
<protein>
    <submittedName>
        <fullName evidence="1">Uncharacterized protein</fullName>
    </submittedName>
</protein>
<gene>
    <name evidence="1" type="ORF">AOL_s00007g217</name>
</gene>
<reference evidence="1 2" key="1">
    <citation type="journal article" date="2011" name="PLoS Pathog.">
        <title>Genomic and proteomic analyses of the fungus Arthrobotrys oligospora provide insights into nematode-trap formation.</title>
        <authorList>
            <person name="Yang J."/>
            <person name="Wang L."/>
            <person name="Ji X."/>
            <person name="Feng Y."/>
            <person name="Li X."/>
            <person name="Zou C."/>
            <person name="Xu J."/>
            <person name="Ren Y."/>
            <person name="Mi Q."/>
            <person name="Wu J."/>
            <person name="Liu S."/>
            <person name="Liu Y."/>
            <person name="Huang X."/>
            <person name="Wang H."/>
            <person name="Niu X."/>
            <person name="Li J."/>
            <person name="Liang L."/>
            <person name="Luo Y."/>
            <person name="Ji K."/>
            <person name="Zhou W."/>
            <person name="Yu Z."/>
            <person name="Li G."/>
            <person name="Liu Y."/>
            <person name="Li L."/>
            <person name="Qiao M."/>
            <person name="Feng L."/>
            <person name="Zhang K.-Q."/>
        </authorList>
    </citation>
    <scope>NUCLEOTIDE SEQUENCE [LARGE SCALE GENOMIC DNA]</scope>
    <source>
        <strain evidence="2">ATCC 24927 / CBS 115.81 / DSM 1491</strain>
    </source>
</reference>
<dbReference type="AlphaFoldDB" id="G1X1Q8"/>
<evidence type="ECO:0000313" key="1">
    <source>
        <dbReference type="EMBL" id="EGX52881.1"/>
    </source>
</evidence>
<dbReference type="GeneID" id="22889320"/>